<dbReference type="PANTHER" id="PTHR10795">
    <property type="entry name" value="PROPROTEIN CONVERTASE SUBTILISIN/KEXIN"/>
    <property type="match status" value="1"/>
</dbReference>
<dbReference type="InterPro" id="IPR036852">
    <property type="entry name" value="Peptidase_S8/S53_dom_sf"/>
</dbReference>
<dbReference type="Gene3D" id="3.40.50.200">
    <property type="entry name" value="Peptidase S8/S53 domain"/>
    <property type="match status" value="1"/>
</dbReference>
<comment type="subcellular location">
    <subcellularLocation>
        <location evidence="1">Secreted</location>
    </subcellularLocation>
</comment>
<dbReference type="InterPro" id="IPR045051">
    <property type="entry name" value="SBT"/>
</dbReference>
<dbReference type="InterPro" id="IPR000209">
    <property type="entry name" value="Peptidase_S8/S53_dom"/>
</dbReference>
<evidence type="ECO:0000313" key="7">
    <source>
        <dbReference type="Proteomes" id="UP000813462"/>
    </source>
</evidence>
<dbReference type="SUPFAM" id="SSF52743">
    <property type="entry name" value="Subtilisin-like"/>
    <property type="match status" value="1"/>
</dbReference>
<accession>A0A978VX61</accession>
<proteinExistence type="inferred from homology"/>
<evidence type="ECO:0000256" key="1">
    <source>
        <dbReference type="ARBA" id="ARBA00004613"/>
    </source>
</evidence>
<dbReference type="GO" id="GO:0006508">
    <property type="term" value="P:proteolysis"/>
    <property type="evidence" value="ECO:0007669"/>
    <property type="project" value="InterPro"/>
</dbReference>
<evidence type="ECO:0000313" key="6">
    <source>
        <dbReference type="EMBL" id="KAH7543406.1"/>
    </source>
</evidence>
<evidence type="ECO:0000256" key="4">
    <source>
        <dbReference type="PROSITE-ProRule" id="PRU01240"/>
    </source>
</evidence>
<dbReference type="PROSITE" id="PS51892">
    <property type="entry name" value="SUBTILASE"/>
    <property type="match status" value="1"/>
</dbReference>
<dbReference type="EMBL" id="JAEACU010000002">
    <property type="protein sequence ID" value="KAH7543406.1"/>
    <property type="molecule type" value="Genomic_DNA"/>
</dbReference>
<dbReference type="GO" id="GO:0005576">
    <property type="term" value="C:extracellular region"/>
    <property type="evidence" value="ECO:0007669"/>
    <property type="project" value="UniProtKB-SubCell"/>
</dbReference>
<evidence type="ECO:0000256" key="2">
    <source>
        <dbReference type="ARBA" id="ARBA00011073"/>
    </source>
</evidence>
<comment type="caution">
    <text evidence="4">Lacks conserved residue(s) required for the propagation of feature annotation.</text>
</comment>
<name>A0A978VX61_ZIZJJ</name>
<dbReference type="Proteomes" id="UP000813462">
    <property type="component" value="Unassembled WGS sequence"/>
</dbReference>
<dbReference type="AlphaFoldDB" id="A0A978VX61"/>
<protein>
    <recommendedName>
        <fullName evidence="5">Peptidase S8/S53 domain-containing protein</fullName>
    </recommendedName>
</protein>
<dbReference type="Pfam" id="PF00082">
    <property type="entry name" value="Peptidase_S8"/>
    <property type="match status" value="1"/>
</dbReference>
<keyword evidence="3" id="KW-0732">Signal</keyword>
<evidence type="ECO:0000259" key="5">
    <source>
        <dbReference type="Pfam" id="PF00082"/>
    </source>
</evidence>
<comment type="caution">
    <text evidence="6">The sequence shown here is derived from an EMBL/GenBank/DDBJ whole genome shotgun (WGS) entry which is preliminary data.</text>
</comment>
<organism evidence="6 7">
    <name type="scientific">Ziziphus jujuba var. spinosa</name>
    <dbReference type="NCBI Taxonomy" id="714518"/>
    <lineage>
        <taxon>Eukaryota</taxon>
        <taxon>Viridiplantae</taxon>
        <taxon>Streptophyta</taxon>
        <taxon>Embryophyta</taxon>
        <taxon>Tracheophyta</taxon>
        <taxon>Spermatophyta</taxon>
        <taxon>Magnoliopsida</taxon>
        <taxon>eudicotyledons</taxon>
        <taxon>Gunneridae</taxon>
        <taxon>Pentapetalae</taxon>
        <taxon>rosids</taxon>
        <taxon>fabids</taxon>
        <taxon>Rosales</taxon>
        <taxon>Rhamnaceae</taxon>
        <taxon>Paliureae</taxon>
        <taxon>Ziziphus</taxon>
    </lineage>
</organism>
<gene>
    <name evidence="6" type="ORF">FEM48_Zijuj02G0180600</name>
</gene>
<evidence type="ECO:0000256" key="3">
    <source>
        <dbReference type="ARBA" id="ARBA00022729"/>
    </source>
</evidence>
<feature type="domain" description="Peptidase S8/S53" evidence="5">
    <location>
        <begin position="1"/>
        <end position="39"/>
    </location>
</feature>
<dbReference type="GO" id="GO:0004252">
    <property type="term" value="F:serine-type endopeptidase activity"/>
    <property type="evidence" value="ECO:0007669"/>
    <property type="project" value="InterPro"/>
</dbReference>
<sequence length="175" mass="19289">MSCPHASGVAALLKGVHPNCRPAAITSAMMTTANPLDNTQNPLPDNGNDLEFASPLAIGSSQIYPNRALDPGLIYNATPQDHVNLLVSMNFTKNQILTITRSKIYNFSNPSSDLNYPYFIALYDNDGTVMLMTQKFERNCNKCRRWSSKLQGLIDSSKGFCGYCLTKDFDLLGEV</sequence>
<comment type="similarity">
    <text evidence="2 4">Belongs to the peptidase S8 family.</text>
</comment>
<reference evidence="6" key="1">
    <citation type="journal article" date="2021" name="Front. Plant Sci.">
        <title>Chromosome-Scale Genome Assembly for Chinese Sour Jujube and Insights Into Its Genome Evolution and Domestication Signature.</title>
        <authorList>
            <person name="Shen L.-Y."/>
            <person name="Luo H."/>
            <person name="Wang X.-L."/>
            <person name="Wang X.-M."/>
            <person name="Qiu X.-J."/>
            <person name="Liu H."/>
            <person name="Zhou S.-S."/>
            <person name="Jia K.-H."/>
            <person name="Nie S."/>
            <person name="Bao Y.-T."/>
            <person name="Zhang R.-G."/>
            <person name="Yun Q.-Z."/>
            <person name="Chai Y.-H."/>
            <person name="Lu J.-Y."/>
            <person name="Li Y."/>
            <person name="Zhao S.-W."/>
            <person name="Mao J.-F."/>
            <person name="Jia S.-G."/>
            <person name="Mao Y.-M."/>
        </authorList>
    </citation>
    <scope>NUCLEOTIDE SEQUENCE</scope>
    <source>
        <strain evidence="6">AT0</strain>
        <tissue evidence="6">Leaf</tissue>
    </source>
</reference>